<keyword evidence="2" id="KW-1185">Reference proteome</keyword>
<dbReference type="EMBL" id="BGZK01008495">
    <property type="protein sequence ID" value="GBP08627.1"/>
    <property type="molecule type" value="Genomic_DNA"/>
</dbReference>
<evidence type="ECO:0000313" key="2">
    <source>
        <dbReference type="Proteomes" id="UP000299102"/>
    </source>
</evidence>
<evidence type="ECO:0000313" key="1">
    <source>
        <dbReference type="EMBL" id="GBP08627.1"/>
    </source>
</evidence>
<name>A0A4C1T584_EUMVA</name>
<dbReference type="Proteomes" id="UP000299102">
    <property type="component" value="Unassembled WGS sequence"/>
</dbReference>
<comment type="caution">
    <text evidence="1">The sequence shown here is derived from an EMBL/GenBank/DDBJ whole genome shotgun (WGS) entry which is preliminary data.</text>
</comment>
<reference evidence="1 2" key="1">
    <citation type="journal article" date="2019" name="Commun. Biol.">
        <title>The bagworm genome reveals a unique fibroin gene that provides high tensile strength.</title>
        <authorList>
            <person name="Kono N."/>
            <person name="Nakamura H."/>
            <person name="Ohtoshi R."/>
            <person name="Tomita M."/>
            <person name="Numata K."/>
            <person name="Arakawa K."/>
        </authorList>
    </citation>
    <scope>NUCLEOTIDE SEQUENCE [LARGE SCALE GENOMIC DNA]</scope>
</reference>
<organism evidence="1 2">
    <name type="scientific">Eumeta variegata</name>
    <name type="common">Bagworm moth</name>
    <name type="synonym">Eumeta japonica</name>
    <dbReference type="NCBI Taxonomy" id="151549"/>
    <lineage>
        <taxon>Eukaryota</taxon>
        <taxon>Metazoa</taxon>
        <taxon>Ecdysozoa</taxon>
        <taxon>Arthropoda</taxon>
        <taxon>Hexapoda</taxon>
        <taxon>Insecta</taxon>
        <taxon>Pterygota</taxon>
        <taxon>Neoptera</taxon>
        <taxon>Endopterygota</taxon>
        <taxon>Lepidoptera</taxon>
        <taxon>Glossata</taxon>
        <taxon>Ditrysia</taxon>
        <taxon>Tineoidea</taxon>
        <taxon>Psychidae</taxon>
        <taxon>Oiketicinae</taxon>
        <taxon>Eumeta</taxon>
    </lineage>
</organism>
<accession>A0A4C1T584</accession>
<gene>
    <name evidence="1" type="ORF">EVAR_101502_1</name>
</gene>
<sequence length="104" mass="11290">MSGGKACIQVAAHRGFVEIVKLLIKAANVVADKENAEAAEPALVDHSAPSTSAAATNSSTMIVRNVQGMNCNDKEPIEELMLIAYQRRMLQKVWISHLDQITTK</sequence>
<dbReference type="AlphaFoldDB" id="A0A4C1T584"/>
<protein>
    <submittedName>
        <fullName evidence="1">Uncharacterized protein</fullName>
    </submittedName>
</protein>
<proteinExistence type="predicted"/>